<keyword evidence="2" id="KW-1133">Transmembrane helix</keyword>
<name>A0A951PSW5_9CYAN</name>
<dbReference type="EMBL" id="JAHHIF010000085">
    <property type="protein sequence ID" value="MBW4549183.1"/>
    <property type="molecule type" value="Genomic_DNA"/>
</dbReference>
<evidence type="ECO:0000256" key="2">
    <source>
        <dbReference type="SAM" id="Phobius"/>
    </source>
</evidence>
<keyword evidence="2" id="KW-0472">Membrane</keyword>
<keyword evidence="2" id="KW-0812">Transmembrane</keyword>
<reference evidence="3" key="1">
    <citation type="submission" date="2021-05" db="EMBL/GenBank/DDBJ databases">
        <authorList>
            <person name="Pietrasiak N."/>
            <person name="Ward R."/>
            <person name="Stajich J.E."/>
            <person name="Kurbessoian T."/>
        </authorList>
    </citation>
    <scope>NUCLEOTIDE SEQUENCE</scope>
    <source>
        <strain evidence="3">CPER-KK1</strain>
    </source>
</reference>
<protein>
    <submittedName>
        <fullName evidence="3">Uncharacterized protein</fullName>
    </submittedName>
</protein>
<evidence type="ECO:0000313" key="3">
    <source>
        <dbReference type="EMBL" id="MBW4549183.1"/>
    </source>
</evidence>
<evidence type="ECO:0000256" key="1">
    <source>
        <dbReference type="SAM" id="Coils"/>
    </source>
</evidence>
<organism evidence="3 4">
    <name type="scientific">Symplocastrum torsivum CPER-KK1</name>
    <dbReference type="NCBI Taxonomy" id="450513"/>
    <lineage>
        <taxon>Bacteria</taxon>
        <taxon>Bacillati</taxon>
        <taxon>Cyanobacteriota</taxon>
        <taxon>Cyanophyceae</taxon>
        <taxon>Oscillatoriophycideae</taxon>
        <taxon>Oscillatoriales</taxon>
        <taxon>Microcoleaceae</taxon>
        <taxon>Symplocastrum</taxon>
    </lineage>
</organism>
<dbReference type="AlphaFoldDB" id="A0A951PSW5"/>
<evidence type="ECO:0000313" key="4">
    <source>
        <dbReference type="Proteomes" id="UP000753908"/>
    </source>
</evidence>
<dbReference type="Proteomes" id="UP000753908">
    <property type="component" value="Unassembled WGS sequence"/>
</dbReference>
<comment type="caution">
    <text evidence="3">The sequence shown here is derived from an EMBL/GenBank/DDBJ whole genome shotgun (WGS) entry which is preliminary data.</text>
</comment>
<sequence>MEVRSINEYLEVLSQQTKRASVLSYGLCGLGFLLYLHAMIGASKYELVQYCFAPKTSPKVEGLCTPDKIYTLPAKDVSPMVSGNSGMSYPIRNHKGYILPATALKQGVIKSSKPFYFAETILGSVLIGLGLGLHQYRSGKNERDFPIIYELQKTHLENVKVRFEYHRNKNARNVELEDTTHAVITEETLEQLSPELQEKLDRARAMEFELAEAEHEMTLAEIQAAKAQFHAEVAKKQHEVSKLSNPTPKKESTGNKEATKLELIEKLKDHEEGWLYELCTGYKPLWILGDMGSWKSYCGATIALCRYYLNDWLLQSICDPHGHQNKHESWKELLQLEPTCYGGNQNWEQINEGLKASFERWNTRTMKDAIITSIFDEVTNYSKHDESKDSAKEFSSRAVSDPRKAAEGIIMIAHAFSNAATGGSEGYADARTGNSIQLRLTSTNKMTPTFKGKMTGFKDEDGNVLEDMPVTIPVSWFSPEKIRAMFE</sequence>
<accession>A0A951PSW5</accession>
<feature type="coiled-coil region" evidence="1">
    <location>
        <begin position="196"/>
        <end position="228"/>
    </location>
</feature>
<gene>
    <name evidence="3" type="ORF">KME25_32980</name>
</gene>
<reference evidence="3" key="2">
    <citation type="journal article" date="2022" name="Microbiol. Resour. Announc.">
        <title>Metagenome Sequencing to Explore Phylogenomics of Terrestrial Cyanobacteria.</title>
        <authorList>
            <person name="Ward R.D."/>
            <person name="Stajich J.E."/>
            <person name="Johansen J.R."/>
            <person name="Huntemann M."/>
            <person name="Clum A."/>
            <person name="Foster B."/>
            <person name="Foster B."/>
            <person name="Roux S."/>
            <person name="Palaniappan K."/>
            <person name="Varghese N."/>
            <person name="Mukherjee S."/>
            <person name="Reddy T.B.K."/>
            <person name="Daum C."/>
            <person name="Copeland A."/>
            <person name="Chen I.A."/>
            <person name="Ivanova N.N."/>
            <person name="Kyrpides N.C."/>
            <person name="Shapiro N."/>
            <person name="Eloe-Fadrosh E.A."/>
            <person name="Pietrasiak N."/>
        </authorList>
    </citation>
    <scope>NUCLEOTIDE SEQUENCE</scope>
    <source>
        <strain evidence="3">CPER-KK1</strain>
    </source>
</reference>
<feature type="transmembrane region" description="Helical" evidence="2">
    <location>
        <begin position="20"/>
        <end position="40"/>
    </location>
</feature>
<proteinExistence type="predicted"/>
<keyword evidence="1" id="KW-0175">Coiled coil</keyword>